<evidence type="ECO:0000313" key="4">
    <source>
        <dbReference type="EnsemblPlants" id="PGSC0003DMT400086438"/>
    </source>
</evidence>
<dbReference type="PANTHER" id="PTHR11926">
    <property type="entry name" value="GLUCOSYL/GLUCURONOSYL TRANSFERASES"/>
    <property type="match status" value="1"/>
</dbReference>
<evidence type="ECO:0000313" key="5">
    <source>
        <dbReference type="Proteomes" id="UP000011115"/>
    </source>
</evidence>
<comment type="similarity">
    <text evidence="1">Belongs to the UDP-glycosyltransferase family.</text>
</comment>
<dbReference type="AlphaFoldDB" id="M1DBR4"/>
<evidence type="ECO:0000256" key="3">
    <source>
        <dbReference type="SAM" id="MobiDB-lite"/>
    </source>
</evidence>
<dbReference type="GO" id="GO:0008194">
    <property type="term" value="F:UDP-glycosyltransferase activity"/>
    <property type="evidence" value="ECO:0007669"/>
    <property type="project" value="InterPro"/>
</dbReference>
<dbReference type="InParanoid" id="M1DBR4"/>
<keyword evidence="2" id="KW-0808">Transferase</keyword>
<accession>M1DBR4</accession>
<reference evidence="5" key="1">
    <citation type="journal article" date="2011" name="Nature">
        <title>Genome sequence and analysis of the tuber crop potato.</title>
        <authorList>
            <consortium name="The Potato Genome Sequencing Consortium"/>
        </authorList>
    </citation>
    <scope>NUCLEOTIDE SEQUENCE [LARGE SCALE GENOMIC DNA]</scope>
    <source>
        <strain evidence="5">cv. DM1-3 516 R44</strain>
    </source>
</reference>
<dbReference type="eggNOG" id="KOG1192">
    <property type="taxonomic scope" value="Eukaryota"/>
</dbReference>
<dbReference type="Gene3D" id="3.40.50.2000">
    <property type="entry name" value="Glycogen Phosphorylase B"/>
    <property type="match status" value="1"/>
</dbReference>
<dbReference type="HOGENOM" id="CLU_1716475_0_0_1"/>
<protein>
    <submittedName>
        <fullName evidence="4">Glycosyltransferase</fullName>
    </submittedName>
</protein>
<feature type="region of interest" description="Disordered" evidence="3">
    <location>
        <begin position="1"/>
        <end position="51"/>
    </location>
</feature>
<evidence type="ECO:0000256" key="1">
    <source>
        <dbReference type="ARBA" id="ARBA00009995"/>
    </source>
</evidence>
<dbReference type="PANTHER" id="PTHR11926:SF1510">
    <property type="entry name" value="GLYCOSYLTRANSFERASE"/>
    <property type="match status" value="1"/>
</dbReference>
<organism evidence="4 5">
    <name type="scientific">Solanum tuberosum</name>
    <name type="common">Potato</name>
    <dbReference type="NCBI Taxonomy" id="4113"/>
    <lineage>
        <taxon>Eukaryota</taxon>
        <taxon>Viridiplantae</taxon>
        <taxon>Streptophyta</taxon>
        <taxon>Embryophyta</taxon>
        <taxon>Tracheophyta</taxon>
        <taxon>Spermatophyta</taxon>
        <taxon>Magnoliopsida</taxon>
        <taxon>eudicotyledons</taxon>
        <taxon>Gunneridae</taxon>
        <taxon>Pentapetalae</taxon>
        <taxon>asterids</taxon>
        <taxon>lamiids</taxon>
        <taxon>Solanales</taxon>
        <taxon>Solanaceae</taxon>
        <taxon>Solanoideae</taxon>
        <taxon>Solaneae</taxon>
        <taxon>Solanum</taxon>
    </lineage>
</organism>
<dbReference type="SUPFAM" id="SSF53756">
    <property type="entry name" value="UDP-Glycosyltransferase/glycogen phosphorylase"/>
    <property type="match status" value="1"/>
</dbReference>
<dbReference type="InterPro" id="IPR002213">
    <property type="entry name" value="UDP_glucos_trans"/>
</dbReference>
<reference evidence="4" key="2">
    <citation type="submission" date="2015-06" db="UniProtKB">
        <authorList>
            <consortium name="EnsemblPlants"/>
        </authorList>
    </citation>
    <scope>IDENTIFICATION</scope>
    <source>
        <strain evidence="4">DM1-3 516 R44</strain>
    </source>
</reference>
<dbReference type="Pfam" id="PF00201">
    <property type="entry name" value="UDPGT"/>
    <property type="match status" value="1"/>
</dbReference>
<name>M1DBR4_SOLTU</name>
<dbReference type="Gramene" id="PGSC0003DMT400086438">
    <property type="protein sequence ID" value="PGSC0003DMT400086438"/>
    <property type="gene ID" value="PGSC0003DMG400036009"/>
</dbReference>
<sequence length="153" mass="16873">MVNTRFNSVRPVAPANSRAEEPAMRGCGRGRGRGHERVTPAGNGAPVENASVNENPLAHHEEIEEDNVDVENVEDVGQEEETHYGWNSSLERIASGVPIVACRLWNDQFCNAKLIQDIWKNGVRVNSSEGDVVERDEFNRCITIAMGSSEEGE</sequence>
<evidence type="ECO:0000256" key="2">
    <source>
        <dbReference type="ARBA" id="ARBA00022679"/>
    </source>
</evidence>
<proteinExistence type="inferred from homology"/>
<dbReference type="PaxDb" id="4113-PGSC0003DMT400086438"/>
<dbReference type="EnsemblPlants" id="PGSC0003DMT400086438">
    <property type="protein sequence ID" value="PGSC0003DMT400086438"/>
    <property type="gene ID" value="PGSC0003DMG400036009"/>
</dbReference>
<keyword evidence="5" id="KW-1185">Reference proteome</keyword>
<dbReference type="Proteomes" id="UP000011115">
    <property type="component" value="Unassembled WGS sequence"/>
</dbReference>